<gene>
    <name evidence="2" type="ORF">NOCA2460013</name>
</gene>
<organism evidence="2">
    <name type="scientific">metagenome</name>
    <dbReference type="NCBI Taxonomy" id="256318"/>
    <lineage>
        <taxon>unclassified sequences</taxon>
        <taxon>metagenomes</taxon>
    </lineage>
</organism>
<dbReference type="NCBIfam" id="TIGR03083">
    <property type="entry name" value="maleylpyruvate isomerase family mycothiol-dependent enzyme"/>
    <property type="match status" value="1"/>
</dbReference>
<dbReference type="SUPFAM" id="SSF109854">
    <property type="entry name" value="DinB/YfiT-like putative metalloenzymes"/>
    <property type="match status" value="1"/>
</dbReference>
<dbReference type="AlphaFoldDB" id="A0A2P2C781"/>
<feature type="domain" description="Mycothiol-dependent maleylpyruvate isomerase metal-binding" evidence="1">
    <location>
        <begin position="12"/>
        <end position="147"/>
    </location>
</feature>
<evidence type="ECO:0000313" key="2">
    <source>
        <dbReference type="EMBL" id="CUR57854.1"/>
    </source>
</evidence>
<sequence>MTSLADRTIVSLRTVHDDLAALVPSLTEEQLHAPSGASDWSVAQVLSHLGSGAVIGLAGYRAALDGSDAPGQDFNTGVWDRWNAMAPAEQATAFLAADEELVAAVEALTPEQRESTQVKLGFLPAPLPMASVLGMRLNEAALHAWDAKVGLEPSAAVDAGAAEVVLEHFSGALGFLLGFTGKADALAGSAVVGLDGTDLSIVIGDSVSLATGVAPTATFEGAPEAAVRLLGGRLAPAYTPEGLSVTGDVTLDELRTVFPGY</sequence>
<name>A0A2P2C781_9ZZZZ</name>
<dbReference type="InterPro" id="IPR034660">
    <property type="entry name" value="DinB/YfiT-like"/>
</dbReference>
<reference evidence="2" key="1">
    <citation type="submission" date="2015-08" db="EMBL/GenBank/DDBJ databases">
        <authorList>
            <person name="Babu N.S."/>
            <person name="Beckwith C.J."/>
            <person name="Beseler K.G."/>
            <person name="Brison A."/>
            <person name="Carone J.V."/>
            <person name="Caskin T.P."/>
            <person name="Diamond M."/>
            <person name="Durham M.E."/>
            <person name="Foxe J.M."/>
            <person name="Go M."/>
            <person name="Henderson B.A."/>
            <person name="Jones I.B."/>
            <person name="McGettigan J.A."/>
            <person name="Micheletti S.J."/>
            <person name="Nasrallah M.E."/>
            <person name="Ortiz D."/>
            <person name="Piller C.R."/>
            <person name="Privatt S.R."/>
            <person name="Schneider S.L."/>
            <person name="Sharp S."/>
            <person name="Smith T.C."/>
            <person name="Stanton J.D."/>
            <person name="Ullery H.E."/>
            <person name="Wilson R.J."/>
            <person name="Serrano M.G."/>
            <person name="Buck G."/>
            <person name="Lee V."/>
            <person name="Wang Y."/>
            <person name="Carvalho R."/>
            <person name="Voegtly L."/>
            <person name="Shi R."/>
            <person name="Duckworth R."/>
            <person name="Johnson A."/>
            <person name="Loviza R."/>
            <person name="Walstead R."/>
            <person name="Shah Z."/>
            <person name="Kiflezghi M."/>
            <person name="Wade K."/>
            <person name="Ball S.L."/>
            <person name="Bradley K.W."/>
            <person name="Asai D.J."/>
            <person name="Bowman C.A."/>
            <person name="Russell D.A."/>
            <person name="Pope W.H."/>
            <person name="Jacobs-Sera D."/>
            <person name="Hendrix R.W."/>
            <person name="Hatfull G.F."/>
        </authorList>
    </citation>
    <scope>NUCLEOTIDE SEQUENCE</scope>
</reference>
<dbReference type="InterPro" id="IPR017517">
    <property type="entry name" value="Maleyloyr_isom"/>
</dbReference>
<accession>A0A2P2C781</accession>
<proteinExistence type="predicted"/>
<dbReference type="EMBL" id="CZKA01000041">
    <property type="protein sequence ID" value="CUR57854.1"/>
    <property type="molecule type" value="Genomic_DNA"/>
</dbReference>
<dbReference type="GO" id="GO:0046872">
    <property type="term" value="F:metal ion binding"/>
    <property type="evidence" value="ECO:0007669"/>
    <property type="project" value="InterPro"/>
</dbReference>
<evidence type="ECO:0000259" key="1">
    <source>
        <dbReference type="Pfam" id="PF11716"/>
    </source>
</evidence>
<dbReference type="Gene3D" id="1.20.120.450">
    <property type="entry name" value="dinb family like domain"/>
    <property type="match status" value="1"/>
</dbReference>
<dbReference type="Pfam" id="PF11716">
    <property type="entry name" value="MDMPI_N"/>
    <property type="match status" value="1"/>
</dbReference>
<dbReference type="InterPro" id="IPR024344">
    <property type="entry name" value="MDMPI_metal-binding"/>
</dbReference>
<protein>
    <recommendedName>
        <fullName evidence="1">Mycothiol-dependent maleylpyruvate isomerase metal-binding domain-containing protein</fullName>
    </recommendedName>
</protein>